<accession>A0ABV8Q410</accession>
<dbReference type="EMBL" id="JBHSCN010000003">
    <property type="protein sequence ID" value="MFC4242524.1"/>
    <property type="molecule type" value="Genomic_DNA"/>
</dbReference>
<dbReference type="RefSeq" id="WP_390227895.1">
    <property type="nucleotide sequence ID" value="NZ_JBHSCN010000003.1"/>
</dbReference>
<keyword evidence="2" id="KW-0812">Transmembrane</keyword>
<evidence type="ECO:0000313" key="4">
    <source>
        <dbReference type="EMBL" id="MFC4242524.1"/>
    </source>
</evidence>
<dbReference type="SUPFAM" id="SSF81296">
    <property type="entry name" value="E set domains"/>
    <property type="match status" value="1"/>
</dbReference>
<dbReference type="PANTHER" id="PTHR19372">
    <property type="entry name" value="SULFITE REDUCTASE"/>
    <property type="match status" value="1"/>
</dbReference>
<dbReference type="InterPro" id="IPR036374">
    <property type="entry name" value="OxRdtase_Mopterin-bd_sf"/>
</dbReference>
<proteinExistence type="predicted"/>
<feature type="transmembrane region" description="Helical" evidence="2">
    <location>
        <begin position="66"/>
        <end position="84"/>
    </location>
</feature>
<feature type="transmembrane region" description="Helical" evidence="2">
    <location>
        <begin position="157"/>
        <end position="178"/>
    </location>
</feature>
<keyword evidence="2" id="KW-0472">Membrane</keyword>
<keyword evidence="5" id="KW-1185">Reference proteome</keyword>
<reference evidence="5" key="1">
    <citation type="journal article" date="2019" name="Int. J. Syst. Evol. Microbiol.">
        <title>The Global Catalogue of Microorganisms (GCM) 10K type strain sequencing project: providing services to taxonomists for standard genome sequencing and annotation.</title>
        <authorList>
            <consortium name="The Broad Institute Genomics Platform"/>
            <consortium name="The Broad Institute Genome Sequencing Center for Infectious Disease"/>
            <person name="Wu L."/>
            <person name="Ma J."/>
        </authorList>
    </citation>
    <scope>NUCLEOTIDE SEQUENCE [LARGE SCALE GENOMIC DNA]</scope>
    <source>
        <strain evidence="5">CGMCC 1.10363</strain>
    </source>
</reference>
<dbReference type="PANTHER" id="PTHR19372:SF7">
    <property type="entry name" value="SULFITE OXIDASE, MITOCHONDRIAL"/>
    <property type="match status" value="1"/>
</dbReference>
<evidence type="ECO:0000313" key="5">
    <source>
        <dbReference type="Proteomes" id="UP001595900"/>
    </source>
</evidence>
<feature type="region of interest" description="Disordered" evidence="1">
    <location>
        <begin position="487"/>
        <end position="508"/>
    </location>
</feature>
<evidence type="ECO:0000256" key="2">
    <source>
        <dbReference type="SAM" id="Phobius"/>
    </source>
</evidence>
<keyword evidence="2" id="KW-1133">Transmembrane helix</keyword>
<organism evidence="4 5">
    <name type="scientific">Gryllotalpicola reticulitermitis</name>
    <dbReference type="NCBI Taxonomy" id="1184153"/>
    <lineage>
        <taxon>Bacteria</taxon>
        <taxon>Bacillati</taxon>
        <taxon>Actinomycetota</taxon>
        <taxon>Actinomycetes</taxon>
        <taxon>Micrococcales</taxon>
        <taxon>Microbacteriaceae</taxon>
        <taxon>Gryllotalpicola</taxon>
    </lineage>
</organism>
<name>A0ABV8Q410_9MICO</name>
<feature type="transmembrane region" description="Helical" evidence="2">
    <location>
        <begin position="91"/>
        <end position="110"/>
    </location>
</feature>
<dbReference type="InterPro" id="IPR000572">
    <property type="entry name" value="OxRdtase_Mopterin-bd_dom"/>
</dbReference>
<evidence type="ECO:0000259" key="3">
    <source>
        <dbReference type="Pfam" id="PF00174"/>
    </source>
</evidence>
<protein>
    <submittedName>
        <fullName evidence="4">Molybdopterin-dependent oxidoreductase</fullName>
    </submittedName>
</protein>
<gene>
    <name evidence="4" type="ORF">ACFOYW_03985</name>
</gene>
<feature type="transmembrane region" description="Helical" evidence="2">
    <location>
        <begin position="116"/>
        <end position="137"/>
    </location>
</feature>
<comment type="caution">
    <text evidence="4">The sequence shown here is derived from an EMBL/GenBank/DDBJ whole genome shotgun (WGS) entry which is preliminary data.</text>
</comment>
<dbReference type="Gene3D" id="3.90.420.10">
    <property type="entry name" value="Oxidoreductase, molybdopterin-binding domain"/>
    <property type="match status" value="1"/>
</dbReference>
<dbReference type="InterPro" id="IPR014756">
    <property type="entry name" value="Ig_E-set"/>
</dbReference>
<dbReference type="SUPFAM" id="SSF56524">
    <property type="entry name" value="Oxidoreductase molybdopterin-binding domain"/>
    <property type="match status" value="1"/>
</dbReference>
<dbReference type="Pfam" id="PF00174">
    <property type="entry name" value="Oxidored_molyb"/>
    <property type="match status" value="1"/>
</dbReference>
<dbReference type="Proteomes" id="UP001595900">
    <property type="component" value="Unassembled WGS sequence"/>
</dbReference>
<dbReference type="Pfam" id="PF17957">
    <property type="entry name" value="Big_7"/>
    <property type="match status" value="1"/>
</dbReference>
<sequence length="508" mass="53790">MTRSWLAAAAGIAAVLLGLGAGGVVAGILARAFSPLTVVGAAIIDLTPGGLKEAVIHVFGEHDKTFLLTLITVLVVVLAALAGVLELRRPWLGRTIILVGGAIGVAAAITRGDATSLAIVPSVVTGIVGAWVLAFLVRRMPPERDPRVGIAPTRRSFLTWAAATAAIGVVATLGGELLTRTAAAAANARAAFRLPRPRTAIAPPPAAASLDVPGITPLITANGDFYRTDTELTIPQLDPAKWSLKVHGMVERPFTLDWSELTALPMEEHYVTLACVSNEVGGDLISTAKWLGYPVRLLLERAGVTGDADMVFSSSFDGWTAATPLSALNDPGRAALLAIGMNGEPLPFVHGFPARLVVPGLYGYVSATKWVTDLEVTRFADRTSYWTKQGWAEKGPVKIESRIDVPRAGRRVKPGRVWVAGVAWDQHVGISKVEVQVDNGPWHEAELARELAADTWVQWRWPWEASAGNHHLTVRATSATGELQTSTYAQPVPNGASGWDSVSVSVAS</sequence>
<feature type="domain" description="Oxidoreductase molybdopterin-binding" evidence="3">
    <location>
        <begin position="233"/>
        <end position="386"/>
    </location>
</feature>
<evidence type="ECO:0000256" key="1">
    <source>
        <dbReference type="SAM" id="MobiDB-lite"/>
    </source>
</evidence>
<dbReference type="Gene3D" id="2.60.40.650">
    <property type="match status" value="1"/>
</dbReference>